<keyword evidence="4" id="KW-1185">Reference proteome</keyword>
<dbReference type="KEGG" id="dmo:Dmoj_GI16143"/>
<feature type="region of interest" description="Disordered" evidence="1">
    <location>
        <begin position="112"/>
        <end position="166"/>
    </location>
</feature>
<dbReference type="OMA" id="FKQWWEE"/>
<dbReference type="OrthoDB" id="7871473at2759"/>
<evidence type="ECO:0000256" key="1">
    <source>
        <dbReference type="SAM" id="MobiDB-lite"/>
    </source>
</evidence>
<dbReference type="Proteomes" id="UP000009192">
    <property type="component" value="Unassembled WGS sequence"/>
</dbReference>
<sequence length="205" mass="24277">MANTPRQQLAVLLIAAMAALQLSHAWLLKLPKLEDLSEKLDDKQQKEALKKLDFLNLFAAKEEKKADEWEKIKEWFEDKKLKQLDIFEALKEKEQAKKEKIVEKLEEKIEKKAHKKAKKMPRPTTECDNQYYEYTTKPSYKPEPEAKYPEEEEAEEEEEEEEEEVVVVKKPKQPCNCKEEVKSYGYLPTAYDVRDDDEEGIRYFT</sequence>
<proteinExistence type="predicted"/>
<feature type="compositionally biased region" description="Basic and acidic residues" evidence="1">
    <location>
        <begin position="140"/>
        <end position="149"/>
    </location>
</feature>
<reference evidence="3 4" key="1">
    <citation type="journal article" date="2007" name="Nature">
        <title>Evolution of genes and genomes on the Drosophila phylogeny.</title>
        <authorList>
            <consortium name="Drosophila 12 Genomes Consortium"/>
            <person name="Clark A.G."/>
            <person name="Eisen M.B."/>
            <person name="Smith D.R."/>
            <person name="Bergman C.M."/>
            <person name="Oliver B."/>
            <person name="Markow T.A."/>
            <person name="Kaufman T.C."/>
            <person name="Kellis M."/>
            <person name="Gelbart W."/>
            <person name="Iyer V.N."/>
            <person name="Pollard D.A."/>
            <person name="Sackton T.B."/>
            <person name="Larracuente A.M."/>
            <person name="Singh N.D."/>
            <person name="Abad J.P."/>
            <person name="Abt D.N."/>
            <person name="Adryan B."/>
            <person name="Aguade M."/>
            <person name="Akashi H."/>
            <person name="Anderson W.W."/>
            <person name="Aquadro C.F."/>
            <person name="Ardell D.H."/>
            <person name="Arguello R."/>
            <person name="Artieri C.G."/>
            <person name="Barbash D.A."/>
            <person name="Barker D."/>
            <person name="Barsanti P."/>
            <person name="Batterham P."/>
            <person name="Batzoglou S."/>
            <person name="Begun D."/>
            <person name="Bhutkar A."/>
            <person name="Blanco E."/>
            <person name="Bosak S.A."/>
            <person name="Bradley R.K."/>
            <person name="Brand A.D."/>
            <person name="Brent M.R."/>
            <person name="Brooks A.N."/>
            <person name="Brown R.H."/>
            <person name="Butlin R.K."/>
            <person name="Caggese C."/>
            <person name="Calvi B.R."/>
            <person name="Bernardo de Carvalho A."/>
            <person name="Caspi A."/>
            <person name="Castrezana S."/>
            <person name="Celniker S.E."/>
            <person name="Chang J.L."/>
            <person name="Chapple C."/>
            <person name="Chatterji S."/>
            <person name="Chinwalla A."/>
            <person name="Civetta A."/>
            <person name="Clifton S.W."/>
            <person name="Comeron J.M."/>
            <person name="Costello J.C."/>
            <person name="Coyne J.A."/>
            <person name="Daub J."/>
            <person name="David R.G."/>
            <person name="Delcher A.L."/>
            <person name="Delehaunty K."/>
            <person name="Do C.B."/>
            <person name="Ebling H."/>
            <person name="Edwards K."/>
            <person name="Eickbush T."/>
            <person name="Evans J.D."/>
            <person name="Filipski A."/>
            <person name="Findeiss S."/>
            <person name="Freyhult E."/>
            <person name="Fulton L."/>
            <person name="Fulton R."/>
            <person name="Garcia A.C."/>
            <person name="Gardiner A."/>
            <person name="Garfield D.A."/>
            <person name="Garvin B.E."/>
            <person name="Gibson G."/>
            <person name="Gilbert D."/>
            <person name="Gnerre S."/>
            <person name="Godfrey J."/>
            <person name="Good R."/>
            <person name="Gotea V."/>
            <person name="Gravely B."/>
            <person name="Greenberg A.J."/>
            <person name="Griffiths-Jones S."/>
            <person name="Gross S."/>
            <person name="Guigo R."/>
            <person name="Gustafson E.A."/>
            <person name="Haerty W."/>
            <person name="Hahn M.W."/>
            <person name="Halligan D.L."/>
            <person name="Halpern A.L."/>
            <person name="Halter G.M."/>
            <person name="Han M.V."/>
            <person name="Heger A."/>
            <person name="Hillier L."/>
            <person name="Hinrichs A.S."/>
            <person name="Holmes I."/>
            <person name="Hoskins R.A."/>
            <person name="Hubisz M.J."/>
            <person name="Hultmark D."/>
            <person name="Huntley M.A."/>
            <person name="Jaffe D.B."/>
            <person name="Jagadeeshan S."/>
            <person name="Jeck W.R."/>
            <person name="Johnson J."/>
            <person name="Jones C.D."/>
            <person name="Jordan W.C."/>
            <person name="Karpen G.H."/>
            <person name="Kataoka E."/>
            <person name="Keightley P.D."/>
            <person name="Kheradpour P."/>
            <person name="Kirkness E.F."/>
            <person name="Koerich L.B."/>
            <person name="Kristiansen K."/>
            <person name="Kudrna D."/>
            <person name="Kulathinal R.J."/>
            <person name="Kumar S."/>
            <person name="Kwok R."/>
            <person name="Lander E."/>
            <person name="Langley C.H."/>
            <person name="Lapoint R."/>
            <person name="Lazzaro B.P."/>
            <person name="Lee S.J."/>
            <person name="Levesque L."/>
            <person name="Li R."/>
            <person name="Lin C.F."/>
            <person name="Lin M.F."/>
            <person name="Lindblad-Toh K."/>
            <person name="Llopart A."/>
            <person name="Long M."/>
            <person name="Low L."/>
            <person name="Lozovsky E."/>
            <person name="Lu J."/>
            <person name="Luo M."/>
            <person name="Machado C.A."/>
            <person name="Makalowski W."/>
            <person name="Marzo M."/>
            <person name="Matsuda M."/>
            <person name="Matzkin L."/>
            <person name="McAllister B."/>
            <person name="McBride C.S."/>
            <person name="McKernan B."/>
            <person name="McKernan K."/>
            <person name="Mendez-Lago M."/>
            <person name="Minx P."/>
            <person name="Mollenhauer M.U."/>
            <person name="Montooth K."/>
            <person name="Mount S.M."/>
            <person name="Mu X."/>
            <person name="Myers E."/>
            <person name="Negre B."/>
            <person name="Newfeld S."/>
            <person name="Nielsen R."/>
            <person name="Noor M.A."/>
            <person name="O'Grady P."/>
            <person name="Pachter L."/>
            <person name="Papaceit M."/>
            <person name="Parisi M.J."/>
            <person name="Parisi M."/>
            <person name="Parts L."/>
            <person name="Pedersen J.S."/>
            <person name="Pesole G."/>
            <person name="Phillippy A.M."/>
            <person name="Ponting C.P."/>
            <person name="Pop M."/>
            <person name="Porcelli D."/>
            <person name="Powell J.R."/>
            <person name="Prohaska S."/>
            <person name="Pruitt K."/>
            <person name="Puig M."/>
            <person name="Quesneville H."/>
            <person name="Ram K.R."/>
            <person name="Rand D."/>
            <person name="Rasmussen M.D."/>
            <person name="Reed L.K."/>
            <person name="Reenan R."/>
            <person name="Reily A."/>
            <person name="Remington K.A."/>
            <person name="Rieger T.T."/>
            <person name="Ritchie M.G."/>
            <person name="Robin C."/>
            <person name="Rogers Y.H."/>
            <person name="Rohde C."/>
            <person name="Rozas J."/>
            <person name="Rubenfield M.J."/>
            <person name="Ruiz A."/>
            <person name="Russo S."/>
            <person name="Salzberg S.L."/>
            <person name="Sanchez-Gracia A."/>
            <person name="Saranga D.J."/>
            <person name="Sato H."/>
            <person name="Schaeffer S.W."/>
            <person name="Schatz M.C."/>
            <person name="Schlenke T."/>
            <person name="Schwartz R."/>
            <person name="Segarra C."/>
            <person name="Singh R.S."/>
            <person name="Sirot L."/>
            <person name="Sirota M."/>
            <person name="Sisneros N.B."/>
            <person name="Smith C.D."/>
            <person name="Smith T.F."/>
            <person name="Spieth J."/>
            <person name="Stage D.E."/>
            <person name="Stark A."/>
            <person name="Stephan W."/>
            <person name="Strausberg R.L."/>
            <person name="Strempel S."/>
            <person name="Sturgill D."/>
            <person name="Sutton G."/>
            <person name="Sutton G.G."/>
            <person name="Tao W."/>
            <person name="Teichmann S."/>
            <person name="Tobari Y.N."/>
            <person name="Tomimura Y."/>
            <person name="Tsolas J.M."/>
            <person name="Valente V.L."/>
            <person name="Venter E."/>
            <person name="Venter J.C."/>
            <person name="Vicario S."/>
            <person name="Vieira F.G."/>
            <person name="Vilella A.J."/>
            <person name="Villasante A."/>
            <person name="Walenz B."/>
            <person name="Wang J."/>
            <person name="Wasserman M."/>
            <person name="Watts T."/>
            <person name="Wilson D."/>
            <person name="Wilson R.K."/>
            <person name="Wing R.A."/>
            <person name="Wolfner M.F."/>
            <person name="Wong A."/>
            <person name="Wong G.K."/>
            <person name="Wu C.I."/>
            <person name="Wu G."/>
            <person name="Yamamoto D."/>
            <person name="Yang H.P."/>
            <person name="Yang S.P."/>
            <person name="Yorke J.A."/>
            <person name="Yoshida K."/>
            <person name="Zdobnov E."/>
            <person name="Zhang P."/>
            <person name="Zhang Y."/>
            <person name="Zimin A.V."/>
            <person name="Baldwin J."/>
            <person name="Abdouelleil A."/>
            <person name="Abdulkadir J."/>
            <person name="Abebe A."/>
            <person name="Abera B."/>
            <person name="Abreu J."/>
            <person name="Acer S.C."/>
            <person name="Aftuck L."/>
            <person name="Alexander A."/>
            <person name="An P."/>
            <person name="Anderson E."/>
            <person name="Anderson S."/>
            <person name="Arachi H."/>
            <person name="Azer M."/>
            <person name="Bachantsang P."/>
            <person name="Barry A."/>
            <person name="Bayul T."/>
            <person name="Berlin A."/>
            <person name="Bessette D."/>
            <person name="Bloom T."/>
            <person name="Blye J."/>
            <person name="Boguslavskiy L."/>
            <person name="Bonnet C."/>
            <person name="Boukhgalter B."/>
            <person name="Bourzgui I."/>
            <person name="Brown A."/>
            <person name="Cahill P."/>
            <person name="Channer S."/>
            <person name="Cheshatsang Y."/>
            <person name="Chuda L."/>
            <person name="Citroen M."/>
            <person name="Collymore A."/>
            <person name="Cooke P."/>
            <person name="Costello M."/>
            <person name="D'Aco K."/>
            <person name="Daza R."/>
            <person name="De Haan G."/>
            <person name="DeGray S."/>
            <person name="DeMaso C."/>
            <person name="Dhargay N."/>
            <person name="Dooley K."/>
            <person name="Dooley E."/>
            <person name="Doricent M."/>
            <person name="Dorje P."/>
            <person name="Dorjee K."/>
            <person name="Dupes A."/>
            <person name="Elong R."/>
            <person name="Falk J."/>
            <person name="Farina A."/>
            <person name="Faro S."/>
            <person name="Ferguson D."/>
            <person name="Fisher S."/>
            <person name="Foley C.D."/>
            <person name="Franke A."/>
            <person name="Friedrich D."/>
            <person name="Gadbois L."/>
            <person name="Gearin G."/>
            <person name="Gearin C.R."/>
            <person name="Giannoukos G."/>
            <person name="Goode T."/>
            <person name="Graham J."/>
            <person name="Grandbois E."/>
            <person name="Grewal S."/>
            <person name="Gyaltsen K."/>
            <person name="Hafez N."/>
            <person name="Hagos B."/>
            <person name="Hall J."/>
            <person name="Henson C."/>
            <person name="Hollinger A."/>
            <person name="Honan T."/>
            <person name="Huard M.D."/>
            <person name="Hughes L."/>
            <person name="Hurhula B."/>
            <person name="Husby M.E."/>
            <person name="Kamat A."/>
            <person name="Kanga B."/>
            <person name="Kashin S."/>
            <person name="Khazanovich D."/>
            <person name="Kisner P."/>
            <person name="Lance K."/>
            <person name="Lara M."/>
            <person name="Lee W."/>
            <person name="Lennon N."/>
            <person name="Letendre F."/>
            <person name="LeVine R."/>
            <person name="Lipovsky A."/>
            <person name="Liu X."/>
            <person name="Liu J."/>
            <person name="Liu S."/>
            <person name="Lokyitsang T."/>
            <person name="Lokyitsang Y."/>
            <person name="Lubonja R."/>
            <person name="Lui A."/>
            <person name="MacDonald P."/>
            <person name="Magnisalis V."/>
            <person name="Maru K."/>
            <person name="Matthews C."/>
            <person name="McCusker W."/>
            <person name="McDonough S."/>
            <person name="Mehta T."/>
            <person name="Meldrim J."/>
            <person name="Meneus L."/>
            <person name="Mihai O."/>
            <person name="Mihalev A."/>
            <person name="Mihova T."/>
            <person name="Mittelman R."/>
            <person name="Mlenga V."/>
            <person name="Montmayeur A."/>
            <person name="Mulrain L."/>
            <person name="Navidi A."/>
            <person name="Naylor J."/>
            <person name="Negash T."/>
            <person name="Nguyen T."/>
            <person name="Nguyen N."/>
            <person name="Nicol R."/>
            <person name="Norbu C."/>
            <person name="Norbu N."/>
            <person name="Novod N."/>
            <person name="O'Neill B."/>
            <person name="Osman S."/>
            <person name="Markiewicz E."/>
            <person name="Oyono O.L."/>
            <person name="Patti C."/>
            <person name="Phunkhang P."/>
            <person name="Pierre F."/>
            <person name="Priest M."/>
            <person name="Raghuraman S."/>
            <person name="Rege F."/>
            <person name="Reyes R."/>
            <person name="Rise C."/>
            <person name="Rogov P."/>
            <person name="Ross K."/>
            <person name="Ryan E."/>
            <person name="Settipalli S."/>
            <person name="Shea T."/>
            <person name="Sherpa N."/>
            <person name="Shi L."/>
            <person name="Shih D."/>
            <person name="Sparrow T."/>
            <person name="Spaulding J."/>
            <person name="Stalker J."/>
            <person name="Stange-Thomann N."/>
            <person name="Stavropoulos S."/>
            <person name="Stone C."/>
            <person name="Strader C."/>
            <person name="Tesfaye S."/>
            <person name="Thomson T."/>
            <person name="Thoulutsang Y."/>
            <person name="Thoulutsang D."/>
            <person name="Topham K."/>
            <person name="Topping I."/>
            <person name="Tsamla T."/>
            <person name="Vassiliev H."/>
            <person name="Vo A."/>
            <person name="Wangchuk T."/>
            <person name="Wangdi T."/>
            <person name="Weiand M."/>
            <person name="Wilkinson J."/>
            <person name="Wilson A."/>
            <person name="Yadav S."/>
            <person name="Young G."/>
            <person name="Yu Q."/>
            <person name="Zembek L."/>
            <person name="Zhong D."/>
            <person name="Zimmer A."/>
            <person name="Zwirko Z."/>
            <person name="Jaffe D.B."/>
            <person name="Alvarez P."/>
            <person name="Brockman W."/>
            <person name="Butler J."/>
            <person name="Chin C."/>
            <person name="Gnerre S."/>
            <person name="Grabherr M."/>
            <person name="Kleber M."/>
            <person name="Mauceli E."/>
            <person name="MacCallum I."/>
        </authorList>
    </citation>
    <scope>NUCLEOTIDE SEQUENCE [LARGE SCALE GENOMIC DNA]</scope>
    <source>
        <strain evidence="4">Tucson 15081-1352.22</strain>
    </source>
</reference>
<dbReference type="GO" id="GO:0007306">
    <property type="term" value="P:egg chorion assembly"/>
    <property type="evidence" value="ECO:0007669"/>
    <property type="project" value="EnsemblMetazoa"/>
</dbReference>
<feature type="compositionally biased region" description="Polar residues" evidence="1">
    <location>
        <begin position="126"/>
        <end position="138"/>
    </location>
</feature>
<dbReference type="eggNOG" id="ENOG502TBF8">
    <property type="taxonomic scope" value="Eukaryota"/>
</dbReference>
<feature type="compositionally biased region" description="Basic residues" evidence="1">
    <location>
        <begin position="112"/>
        <end position="121"/>
    </location>
</feature>
<dbReference type="EMBL" id="CH933812">
    <property type="protein sequence ID" value="EDW06037.1"/>
    <property type="molecule type" value="Genomic_DNA"/>
</dbReference>
<feature type="chain" id="PRO_5002812067" evidence="2">
    <location>
        <begin position="26"/>
        <end position="205"/>
    </location>
</feature>
<keyword evidence="2" id="KW-0732">Signal</keyword>
<dbReference type="FunCoup" id="B4L6P1">
    <property type="interactions" value="26"/>
</dbReference>
<dbReference type="GO" id="GO:0005737">
    <property type="term" value="C:cytoplasm"/>
    <property type="evidence" value="ECO:0007669"/>
    <property type="project" value="EnsemblMetazoa"/>
</dbReference>
<evidence type="ECO:0000313" key="3">
    <source>
        <dbReference type="EMBL" id="EDW06037.1"/>
    </source>
</evidence>
<accession>B4L6P1</accession>
<dbReference type="AlphaFoldDB" id="B4L6P1"/>
<name>B4L6P1_DROMO</name>
<dbReference type="HOGENOM" id="CLU_1361701_0_0_1"/>
<dbReference type="PhylomeDB" id="B4L6P1"/>
<protein>
    <submittedName>
        <fullName evidence="3">Uncharacterized protein</fullName>
    </submittedName>
</protein>
<organism evidence="3 4">
    <name type="scientific">Drosophila mojavensis</name>
    <name type="common">Fruit fly</name>
    <dbReference type="NCBI Taxonomy" id="7230"/>
    <lineage>
        <taxon>Eukaryota</taxon>
        <taxon>Metazoa</taxon>
        <taxon>Ecdysozoa</taxon>
        <taxon>Arthropoda</taxon>
        <taxon>Hexapoda</taxon>
        <taxon>Insecta</taxon>
        <taxon>Pterygota</taxon>
        <taxon>Neoptera</taxon>
        <taxon>Endopterygota</taxon>
        <taxon>Diptera</taxon>
        <taxon>Brachycera</taxon>
        <taxon>Muscomorpha</taxon>
        <taxon>Ephydroidea</taxon>
        <taxon>Drosophilidae</taxon>
        <taxon>Drosophila</taxon>
    </lineage>
</organism>
<gene>
    <name evidence="3" type="primary">Dmoj\GI16143</name>
    <name evidence="3" type="ORF">Dmoj_GI16143</name>
</gene>
<feature type="signal peptide" evidence="2">
    <location>
        <begin position="1"/>
        <end position="25"/>
    </location>
</feature>
<dbReference type="InParanoid" id="B4L6P1"/>
<evidence type="ECO:0000256" key="2">
    <source>
        <dbReference type="SAM" id="SignalP"/>
    </source>
</evidence>
<feature type="compositionally biased region" description="Acidic residues" evidence="1">
    <location>
        <begin position="150"/>
        <end position="165"/>
    </location>
</feature>
<evidence type="ECO:0000313" key="4">
    <source>
        <dbReference type="Proteomes" id="UP000009192"/>
    </source>
</evidence>